<evidence type="ECO:0000313" key="12">
    <source>
        <dbReference type="Proteomes" id="UP000708208"/>
    </source>
</evidence>
<feature type="domain" description="FAD dependent oxidoreductase" evidence="10">
    <location>
        <begin position="3"/>
        <end position="321"/>
    </location>
</feature>
<evidence type="ECO:0000256" key="1">
    <source>
        <dbReference type="ARBA" id="ARBA00001974"/>
    </source>
</evidence>
<dbReference type="Pfam" id="PF01266">
    <property type="entry name" value="DAO"/>
    <property type="match status" value="1"/>
</dbReference>
<keyword evidence="7" id="KW-0274">FAD</keyword>
<organism evidence="11 12">
    <name type="scientific">Allacma fusca</name>
    <dbReference type="NCBI Taxonomy" id="39272"/>
    <lineage>
        <taxon>Eukaryota</taxon>
        <taxon>Metazoa</taxon>
        <taxon>Ecdysozoa</taxon>
        <taxon>Arthropoda</taxon>
        <taxon>Hexapoda</taxon>
        <taxon>Collembola</taxon>
        <taxon>Symphypleona</taxon>
        <taxon>Sminthuridae</taxon>
        <taxon>Allacma</taxon>
    </lineage>
</organism>
<evidence type="ECO:0000256" key="6">
    <source>
        <dbReference type="ARBA" id="ARBA00022630"/>
    </source>
</evidence>
<evidence type="ECO:0000256" key="4">
    <source>
        <dbReference type="ARBA" id="ARBA00006730"/>
    </source>
</evidence>
<dbReference type="PIRSF" id="PIRSF000189">
    <property type="entry name" value="D-aa_oxidase"/>
    <property type="match status" value="1"/>
</dbReference>
<keyword evidence="12" id="KW-1185">Reference proteome</keyword>
<accession>A0A8J2P8D4</accession>
<dbReference type="GO" id="GO:0071949">
    <property type="term" value="F:FAD binding"/>
    <property type="evidence" value="ECO:0007669"/>
    <property type="project" value="InterPro"/>
</dbReference>
<dbReference type="OrthoDB" id="2015447at2759"/>
<keyword evidence="6" id="KW-0285">Flavoprotein</keyword>
<keyword evidence="8" id="KW-0560">Oxidoreductase</keyword>
<dbReference type="GO" id="GO:0005782">
    <property type="term" value="C:peroxisomal matrix"/>
    <property type="evidence" value="ECO:0007669"/>
    <property type="project" value="UniProtKB-SubCell"/>
</dbReference>
<dbReference type="AlphaFoldDB" id="A0A8J2P8D4"/>
<comment type="caution">
    <text evidence="11">The sequence shown here is derived from an EMBL/GenBank/DDBJ whole genome shotgun (WGS) entry which is preliminary data.</text>
</comment>
<evidence type="ECO:0000259" key="10">
    <source>
        <dbReference type="Pfam" id="PF01266"/>
    </source>
</evidence>
<gene>
    <name evidence="11" type="ORF">AFUS01_LOCUS16546</name>
</gene>
<comment type="similarity">
    <text evidence="4">Belongs to the DAMOX/DASOX family.</text>
</comment>
<feature type="signal peptide" evidence="9">
    <location>
        <begin position="1"/>
        <end position="16"/>
    </location>
</feature>
<protein>
    <recommendedName>
        <fullName evidence="10">FAD dependent oxidoreductase domain-containing protein</fullName>
    </recommendedName>
</protein>
<evidence type="ECO:0000256" key="2">
    <source>
        <dbReference type="ARBA" id="ARBA00004253"/>
    </source>
</evidence>
<dbReference type="InterPro" id="IPR023209">
    <property type="entry name" value="DAO"/>
</dbReference>
<comment type="cofactor">
    <cofactor evidence="1">
        <name>FAD</name>
        <dbReference type="ChEBI" id="CHEBI:57692"/>
    </cofactor>
</comment>
<name>A0A8J2P8D4_9HEXA</name>
<feature type="chain" id="PRO_5035307073" description="FAD dependent oxidoreductase domain-containing protein" evidence="9">
    <location>
        <begin position="17"/>
        <end position="341"/>
    </location>
</feature>
<dbReference type="FunFam" id="3.30.9.10:FF:000004">
    <property type="entry name" value="D-amino-acid oxidase"/>
    <property type="match status" value="1"/>
</dbReference>
<comment type="subcellular location">
    <subcellularLocation>
        <location evidence="3">Cytoplasm</location>
        <location evidence="3">Cytosol</location>
    </subcellularLocation>
    <subcellularLocation>
        <location evidence="2">Peroxisome matrix</location>
    </subcellularLocation>
</comment>
<dbReference type="PANTHER" id="PTHR11530:SF17">
    <property type="entry name" value="RE49860P"/>
    <property type="match status" value="1"/>
</dbReference>
<evidence type="ECO:0000313" key="11">
    <source>
        <dbReference type="EMBL" id="CAG7727716.1"/>
    </source>
</evidence>
<sequence>MKFCVVGSGIIGLSTASELLAQYPSADVTIVSDKFGEDTTSNGAAGIFRPGGGFSVVGDTTGAIRKTWLKDSWDYYNAVCASSEAPSLHGIKSVSGYMFSSESDLTKNDLLSDVVPTYRSATEDELKICPGDWKYGSYFLTLVVDSQFHLKYLRAKIDGRVKIYQTKLNNFKELGKYDYIFNCTGLGSKWLCADDKVVPIRGQVYKVKAPWIKMFFYSNSDTYIIPGMNTVTLGGTRQFDNYNLQVDPHDSAGIWERATQLLPNLKRSDIVREWVGLRPYRDGGVRSELEIIKDGSKQLKVIHNYGHGGYGVTFAPGSCKYSVKTFTESHRGIWKLWRSKI</sequence>
<proteinExistence type="inferred from homology"/>
<reference evidence="11" key="1">
    <citation type="submission" date="2021-06" db="EMBL/GenBank/DDBJ databases">
        <authorList>
            <person name="Hodson N. C."/>
            <person name="Mongue J. A."/>
            <person name="Jaron S. K."/>
        </authorList>
    </citation>
    <scope>NUCLEOTIDE SEQUENCE</scope>
</reference>
<dbReference type="GO" id="GO:0003884">
    <property type="term" value="F:D-amino-acid oxidase activity"/>
    <property type="evidence" value="ECO:0007669"/>
    <property type="project" value="InterPro"/>
</dbReference>
<evidence type="ECO:0000256" key="9">
    <source>
        <dbReference type="SAM" id="SignalP"/>
    </source>
</evidence>
<dbReference type="PANTHER" id="PTHR11530">
    <property type="entry name" value="D-AMINO ACID OXIDASE"/>
    <property type="match status" value="1"/>
</dbReference>
<dbReference type="InterPro" id="IPR006076">
    <property type="entry name" value="FAD-dep_OxRdtase"/>
</dbReference>
<dbReference type="Proteomes" id="UP000708208">
    <property type="component" value="Unassembled WGS sequence"/>
</dbReference>
<dbReference type="GO" id="GO:0019478">
    <property type="term" value="P:D-amino acid catabolic process"/>
    <property type="evidence" value="ECO:0007669"/>
    <property type="project" value="TreeGrafter"/>
</dbReference>
<keyword evidence="5" id="KW-0963">Cytoplasm</keyword>
<evidence type="ECO:0000256" key="7">
    <source>
        <dbReference type="ARBA" id="ARBA00022827"/>
    </source>
</evidence>
<evidence type="ECO:0000256" key="3">
    <source>
        <dbReference type="ARBA" id="ARBA00004514"/>
    </source>
</evidence>
<evidence type="ECO:0000256" key="5">
    <source>
        <dbReference type="ARBA" id="ARBA00022490"/>
    </source>
</evidence>
<dbReference type="GO" id="GO:0005829">
    <property type="term" value="C:cytosol"/>
    <property type="evidence" value="ECO:0007669"/>
    <property type="project" value="UniProtKB-SubCell"/>
</dbReference>
<evidence type="ECO:0000256" key="8">
    <source>
        <dbReference type="ARBA" id="ARBA00023002"/>
    </source>
</evidence>
<dbReference type="EMBL" id="CAJVCH010152952">
    <property type="protein sequence ID" value="CAG7727716.1"/>
    <property type="molecule type" value="Genomic_DNA"/>
</dbReference>
<keyword evidence="9" id="KW-0732">Signal</keyword>